<dbReference type="InterPro" id="IPR005490">
    <property type="entry name" value="LD_TPept_cat_dom"/>
</dbReference>
<dbReference type="PANTHER" id="PTHR30582:SF24">
    <property type="entry name" value="L,D-TRANSPEPTIDASE ERFK_SRFK-RELATED"/>
    <property type="match status" value="1"/>
</dbReference>
<dbReference type="GO" id="GO:0018104">
    <property type="term" value="P:peptidoglycan-protein cross-linking"/>
    <property type="evidence" value="ECO:0007669"/>
    <property type="project" value="TreeGrafter"/>
</dbReference>
<evidence type="ECO:0000256" key="7">
    <source>
        <dbReference type="ARBA" id="ARBA00022984"/>
    </source>
</evidence>
<dbReference type="Gene3D" id="2.40.440.10">
    <property type="entry name" value="L,D-transpeptidase catalytic domain-like"/>
    <property type="match status" value="1"/>
</dbReference>
<keyword evidence="4" id="KW-0808">Transferase</keyword>
<evidence type="ECO:0000256" key="2">
    <source>
        <dbReference type="ARBA" id="ARBA00005992"/>
    </source>
</evidence>
<dbReference type="InterPro" id="IPR038063">
    <property type="entry name" value="Transpep_catalytic_dom"/>
</dbReference>
<dbReference type="eggNOG" id="COG1376">
    <property type="taxonomic scope" value="Bacteria"/>
</dbReference>
<evidence type="ECO:0000256" key="3">
    <source>
        <dbReference type="ARBA" id="ARBA00022676"/>
    </source>
</evidence>
<dbReference type="Pfam" id="PF03734">
    <property type="entry name" value="YkuD"/>
    <property type="match status" value="1"/>
</dbReference>
<feature type="active site" description="Proton donor/acceptor" evidence="9">
    <location>
        <position position="139"/>
    </location>
</feature>
<dbReference type="InParanoid" id="B4CTQ4"/>
<keyword evidence="3" id="KW-0328">Glycosyltransferase</keyword>
<dbReference type="CDD" id="cd16913">
    <property type="entry name" value="YkuD_like"/>
    <property type="match status" value="1"/>
</dbReference>
<keyword evidence="5" id="KW-0378">Hydrolase</keyword>
<dbReference type="SUPFAM" id="SSF141523">
    <property type="entry name" value="L,D-transpeptidase catalytic domain-like"/>
    <property type="match status" value="1"/>
</dbReference>
<dbReference type="RefSeq" id="WP_006977394.1">
    <property type="nucleotide sequence ID" value="NZ_ABVL01000001.1"/>
</dbReference>
<keyword evidence="13" id="KW-1185">Reference proteome</keyword>
<dbReference type="PANTHER" id="PTHR30582">
    <property type="entry name" value="L,D-TRANSPEPTIDASE"/>
    <property type="match status" value="1"/>
</dbReference>
<dbReference type="InterPro" id="IPR050979">
    <property type="entry name" value="LD-transpeptidase"/>
</dbReference>
<comment type="pathway">
    <text evidence="1 9">Cell wall biogenesis; peptidoglycan biosynthesis.</text>
</comment>
<dbReference type="AlphaFoldDB" id="B4CTQ4"/>
<keyword evidence="7 9" id="KW-0573">Peptidoglycan synthesis</keyword>
<evidence type="ECO:0000256" key="6">
    <source>
        <dbReference type="ARBA" id="ARBA00022960"/>
    </source>
</evidence>
<feature type="region of interest" description="Disordered" evidence="10">
    <location>
        <begin position="306"/>
        <end position="345"/>
    </location>
</feature>
<accession>B4CTQ4</accession>
<dbReference type="Proteomes" id="UP000005824">
    <property type="component" value="Unassembled WGS sequence"/>
</dbReference>
<dbReference type="EMBL" id="ABVL01000001">
    <property type="protein sequence ID" value="EDY21942.1"/>
    <property type="molecule type" value="Genomic_DNA"/>
</dbReference>
<evidence type="ECO:0000256" key="8">
    <source>
        <dbReference type="ARBA" id="ARBA00023316"/>
    </source>
</evidence>
<dbReference type="GO" id="GO:0016757">
    <property type="term" value="F:glycosyltransferase activity"/>
    <property type="evidence" value="ECO:0007669"/>
    <property type="project" value="UniProtKB-KW"/>
</dbReference>
<protein>
    <submittedName>
        <fullName evidence="12">ErfK/YbiS/YcfS/YnhG family protein</fullName>
    </submittedName>
</protein>
<evidence type="ECO:0000256" key="5">
    <source>
        <dbReference type="ARBA" id="ARBA00022801"/>
    </source>
</evidence>
<keyword evidence="6 9" id="KW-0133">Cell shape</keyword>
<organism evidence="12 13">
    <name type="scientific">Chthoniobacter flavus Ellin428</name>
    <dbReference type="NCBI Taxonomy" id="497964"/>
    <lineage>
        <taxon>Bacteria</taxon>
        <taxon>Pseudomonadati</taxon>
        <taxon>Verrucomicrobiota</taxon>
        <taxon>Spartobacteria</taxon>
        <taxon>Chthoniobacterales</taxon>
        <taxon>Chthoniobacteraceae</taxon>
        <taxon>Chthoniobacter</taxon>
    </lineage>
</organism>
<comment type="similarity">
    <text evidence="2">Belongs to the YkuD family.</text>
</comment>
<proteinExistence type="inferred from homology"/>
<feature type="active site" description="Nucleophile" evidence="9">
    <location>
        <position position="155"/>
    </location>
</feature>
<evidence type="ECO:0000256" key="4">
    <source>
        <dbReference type="ARBA" id="ARBA00022679"/>
    </source>
</evidence>
<comment type="caution">
    <text evidence="12">The sequence shown here is derived from an EMBL/GenBank/DDBJ whole genome shotgun (WGS) entry which is preliminary data.</text>
</comment>
<evidence type="ECO:0000256" key="9">
    <source>
        <dbReference type="PROSITE-ProRule" id="PRU01373"/>
    </source>
</evidence>
<dbReference type="STRING" id="497964.CfE428DRAFT_0067"/>
<dbReference type="PROSITE" id="PS52029">
    <property type="entry name" value="LD_TPASE"/>
    <property type="match status" value="1"/>
</dbReference>
<dbReference type="GO" id="GO:0005576">
    <property type="term" value="C:extracellular region"/>
    <property type="evidence" value="ECO:0007669"/>
    <property type="project" value="TreeGrafter"/>
</dbReference>
<evidence type="ECO:0000256" key="10">
    <source>
        <dbReference type="SAM" id="MobiDB-lite"/>
    </source>
</evidence>
<feature type="domain" description="L,D-TPase catalytic" evidence="11">
    <location>
        <begin position="32"/>
        <end position="179"/>
    </location>
</feature>
<name>B4CTQ4_9BACT</name>
<evidence type="ECO:0000259" key="11">
    <source>
        <dbReference type="PROSITE" id="PS52029"/>
    </source>
</evidence>
<dbReference type="GO" id="GO:0008360">
    <property type="term" value="P:regulation of cell shape"/>
    <property type="evidence" value="ECO:0007669"/>
    <property type="project" value="UniProtKB-UniRule"/>
</dbReference>
<dbReference type="GO" id="GO:0071972">
    <property type="term" value="F:peptidoglycan L,D-transpeptidase activity"/>
    <property type="evidence" value="ECO:0007669"/>
    <property type="project" value="TreeGrafter"/>
</dbReference>
<dbReference type="FunCoup" id="B4CTQ4">
    <property type="interactions" value="53"/>
</dbReference>
<evidence type="ECO:0000313" key="12">
    <source>
        <dbReference type="EMBL" id="EDY21942.1"/>
    </source>
</evidence>
<sequence length="345" mass="36421" precursor="true">MQGHPYIGAFIAAVLFASVAAADEIVPYVPQVSIVISIPEQKLTVLKDGCFWKKYPISTSKYGSGDSYGSYKTPVGNLRVCEKIGEDLASGAVIKKRHATGEVLPANSPGRDPIVTRILWLEGLEEQNHNARARGIYIHGTTEEEKLGKPVSYGCIRMRSKDVLEVFDDAAIDTPVSIITDKFPHYAKYVQPKPQVIVSAPAPASKPAAVAVTTPAPVPSPAPAAVAANTRPASKGTTVVVEPTKLFPSAPSSMATNSPRHSAGKGAMLPPVADFGAPIVESESHSSFTVSNVSHSTVAHAMEGSMLSAGLPNGPKIETAPKDVTRFGQLAPNPKTKPRSLSLDQ</sequence>
<evidence type="ECO:0000313" key="13">
    <source>
        <dbReference type="Proteomes" id="UP000005824"/>
    </source>
</evidence>
<keyword evidence="8 9" id="KW-0961">Cell wall biogenesis/degradation</keyword>
<reference evidence="12 13" key="1">
    <citation type="journal article" date="2011" name="J. Bacteriol.">
        <title>Genome sequence of Chthoniobacter flavus Ellin428, an aerobic heterotrophic soil bacterium.</title>
        <authorList>
            <person name="Kant R."/>
            <person name="van Passel M.W."/>
            <person name="Palva A."/>
            <person name="Lucas S."/>
            <person name="Lapidus A."/>
            <person name="Glavina Del Rio T."/>
            <person name="Dalin E."/>
            <person name="Tice H."/>
            <person name="Bruce D."/>
            <person name="Goodwin L."/>
            <person name="Pitluck S."/>
            <person name="Larimer F.W."/>
            <person name="Land M.L."/>
            <person name="Hauser L."/>
            <person name="Sangwan P."/>
            <person name="de Vos W.M."/>
            <person name="Janssen P.H."/>
            <person name="Smidt H."/>
        </authorList>
    </citation>
    <scope>NUCLEOTIDE SEQUENCE [LARGE SCALE GENOMIC DNA]</scope>
    <source>
        <strain evidence="12 13">Ellin428</strain>
    </source>
</reference>
<evidence type="ECO:0000256" key="1">
    <source>
        <dbReference type="ARBA" id="ARBA00004752"/>
    </source>
</evidence>
<dbReference type="UniPathway" id="UPA00219"/>
<gene>
    <name evidence="12" type="ORF">CfE428DRAFT_0067</name>
</gene>
<dbReference type="GO" id="GO:0071555">
    <property type="term" value="P:cell wall organization"/>
    <property type="evidence" value="ECO:0007669"/>
    <property type="project" value="UniProtKB-UniRule"/>
</dbReference>